<keyword evidence="1" id="KW-1133">Transmembrane helix</keyword>
<proteinExistence type="predicted"/>
<sequence>MKGDYHLKGSIETSEEGKDIPHWVYGLVFGSGLIGFAMLLPWGAV</sequence>
<accession>A0A1S5R199</accession>
<organism evidence="2 3">
    <name type="scientific">Pseudomonas phage phiPMW</name>
    <dbReference type="NCBI Taxonomy" id="1815582"/>
    <lineage>
        <taxon>Viruses</taxon>
        <taxon>Duplodnaviria</taxon>
        <taxon>Heunggongvirae</taxon>
        <taxon>Uroviricota</taxon>
        <taxon>Caudoviricetes</taxon>
        <taxon>Plaisancevirus</taxon>
        <taxon>Plaisancevirus PMW</taxon>
    </lineage>
</organism>
<keyword evidence="1" id="KW-0812">Transmembrane</keyword>
<reference evidence="2 3" key="1">
    <citation type="submission" date="2016-03" db="EMBL/GenBank/DDBJ databases">
        <title>Characterization of pf16 and phiPMW: Two novel phages infecting Pseudomonas putida PpG1.</title>
        <authorList>
            <person name="Magill D.J."/>
            <person name="Krylov V.N."/>
            <person name="Allen C.C.R."/>
            <person name="McGrath J.W."/>
            <person name="Quinn J.P."/>
            <person name="Kulakov L.A."/>
        </authorList>
    </citation>
    <scope>NUCLEOTIDE SEQUENCE [LARGE SCALE GENOMIC DNA]</scope>
</reference>
<keyword evidence="3" id="KW-1185">Reference proteome</keyword>
<gene>
    <name evidence="2" type="ORF">PMW_66</name>
</gene>
<name>A0A1S5R199_9CAUD</name>
<keyword evidence="1" id="KW-0472">Membrane</keyword>
<protein>
    <submittedName>
        <fullName evidence="2">Uncharacterized protein</fullName>
    </submittedName>
</protein>
<evidence type="ECO:0000313" key="2">
    <source>
        <dbReference type="EMBL" id="ANA49191.1"/>
    </source>
</evidence>
<dbReference type="Proteomes" id="UP000223738">
    <property type="component" value="Segment"/>
</dbReference>
<feature type="transmembrane region" description="Helical" evidence="1">
    <location>
        <begin position="20"/>
        <end position="42"/>
    </location>
</feature>
<evidence type="ECO:0000256" key="1">
    <source>
        <dbReference type="SAM" id="Phobius"/>
    </source>
</evidence>
<dbReference type="EMBL" id="KU862660">
    <property type="protein sequence ID" value="ANA49191.1"/>
    <property type="molecule type" value="Genomic_DNA"/>
</dbReference>
<evidence type="ECO:0000313" key="3">
    <source>
        <dbReference type="Proteomes" id="UP000223738"/>
    </source>
</evidence>